<dbReference type="InterPro" id="IPR050300">
    <property type="entry name" value="GDXG_lipolytic_enzyme"/>
</dbReference>
<evidence type="ECO:0000256" key="1">
    <source>
        <dbReference type="ARBA" id="ARBA00022801"/>
    </source>
</evidence>
<comment type="caution">
    <text evidence="3">The sequence shown here is derived from an EMBL/GenBank/DDBJ whole genome shotgun (WGS) entry which is preliminary data.</text>
</comment>
<proteinExistence type="predicted"/>
<name>A0ABS9L402_9MICC</name>
<dbReference type="GO" id="GO:0016787">
    <property type="term" value="F:hydrolase activity"/>
    <property type="evidence" value="ECO:0007669"/>
    <property type="project" value="UniProtKB-KW"/>
</dbReference>
<dbReference type="PANTHER" id="PTHR48081:SF8">
    <property type="entry name" value="ALPHA_BETA HYDROLASE FOLD-3 DOMAIN-CONTAINING PROTEIN-RELATED"/>
    <property type="match status" value="1"/>
</dbReference>
<protein>
    <submittedName>
        <fullName evidence="3">Alpha/beta hydrolase</fullName>
    </submittedName>
</protein>
<dbReference type="InterPro" id="IPR013094">
    <property type="entry name" value="AB_hydrolase_3"/>
</dbReference>
<evidence type="ECO:0000313" key="3">
    <source>
        <dbReference type="EMBL" id="MCG2621217.1"/>
    </source>
</evidence>
<gene>
    <name evidence="3" type="ORF">LVY72_04730</name>
</gene>
<dbReference type="Pfam" id="PF07859">
    <property type="entry name" value="Abhydrolase_3"/>
    <property type="match status" value="1"/>
</dbReference>
<dbReference type="RefSeq" id="WP_237818323.1">
    <property type="nucleotide sequence ID" value="NZ_JAKLTQ010000002.1"/>
</dbReference>
<accession>A0ABS9L402</accession>
<dbReference type="InterPro" id="IPR029058">
    <property type="entry name" value="AB_hydrolase_fold"/>
</dbReference>
<feature type="domain" description="Alpha/beta hydrolase fold-3" evidence="2">
    <location>
        <begin position="78"/>
        <end position="280"/>
    </location>
</feature>
<dbReference type="PANTHER" id="PTHR48081">
    <property type="entry name" value="AB HYDROLASE SUPERFAMILY PROTEIN C4A8.06C"/>
    <property type="match status" value="1"/>
</dbReference>
<sequence length="305" mass="32289">MTETRTEAATAQKLGDLYRYWARRQTPGDDPGMDLLRDLYDGWGQFATEAEDVSFKTVDEDGIRGIWAKPGPHRPGAILYLHGGGYIGGSANGHRKLAAHIAKAAGLPVFVLDYRLAPEHPYPAALEDSLAAYEWILAKGAPAERVAIVGDSAGGALATAVALHRRDAGLPLPGAIATMSPFYDIAATGRTFETNAGKDAIADRSGIDGLHALILGEGVTVDNPYLNALKSDPAGLPPVHIAFGGDETLLSGGEDFAELARGKGVEVELEVYEGQQHVFQVLAGADPDADDSIAKIGTFIKRHIQ</sequence>
<reference evidence="3" key="1">
    <citation type="submission" date="2022-01" db="EMBL/GenBank/DDBJ databases">
        <authorList>
            <person name="Jo J.-H."/>
            <person name="Im W.-T."/>
        </authorList>
    </citation>
    <scope>NUCLEOTIDE SEQUENCE</scope>
    <source>
        <strain evidence="3">I2-34</strain>
    </source>
</reference>
<evidence type="ECO:0000259" key="2">
    <source>
        <dbReference type="Pfam" id="PF07859"/>
    </source>
</evidence>
<dbReference type="EMBL" id="JAKLTQ010000002">
    <property type="protein sequence ID" value="MCG2621217.1"/>
    <property type="molecule type" value="Genomic_DNA"/>
</dbReference>
<dbReference type="Proteomes" id="UP001165368">
    <property type="component" value="Unassembled WGS sequence"/>
</dbReference>
<dbReference type="SUPFAM" id="SSF53474">
    <property type="entry name" value="alpha/beta-Hydrolases"/>
    <property type="match status" value="1"/>
</dbReference>
<keyword evidence="4" id="KW-1185">Reference proteome</keyword>
<keyword evidence="1 3" id="KW-0378">Hydrolase</keyword>
<dbReference type="Gene3D" id="3.40.50.1820">
    <property type="entry name" value="alpha/beta hydrolase"/>
    <property type="match status" value="1"/>
</dbReference>
<evidence type="ECO:0000313" key="4">
    <source>
        <dbReference type="Proteomes" id="UP001165368"/>
    </source>
</evidence>
<organism evidence="3 4">
    <name type="scientific">Arthrobacter hankyongi</name>
    <dbReference type="NCBI Taxonomy" id="2904801"/>
    <lineage>
        <taxon>Bacteria</taxon>
        <taxon>Bacillati</taxon>
        <taxon>Actinomycetota</taxon>
        <taxon>Actinomycetes</taxon>
        <taxon>Micrococcales</taxon>
        <taxon>Micrococcaceae</taxon>
        <taxon>Arthrobacter</taxon>
    </lineage>
</organism>